<accession>A0A4E0QWJ2</accession>
<name>A0A4E0QWJ2_FASHE</name>
<evidence type="ECO:0000313" key="3">
    <source>
        <dbReference type="Proteomes" id="UP000230066"/>
    </source>
</evidence>
<sequence length="567" mass="64517">MCSIGLSLQIYLFYFLWRIPFGRGYYMCTVDMCKYFPDPPCEFYLGGGRSANYPLGKEGLFKMNCKGKLPYKTGWSFKNPNKYLDCSGIPSVIDLAKNVKSFRFCVYRLRVKTEWVSEMRLMEPFVFKKANCSINPPVFPIVDGVLQISAKQSPSIGAAQVKCDELSKRIYFLQSPDKVFRLWTNIRSMYSWLGIEDIKFQFRVTGRTVDGDVIGNCVYTTPRGRSNNFMGGILNTANQEEVGLYSVVCYSDEFHLYETMMVHMLNQKDCNSECTPPLVILVRPKKEPLNFAFCKCEEKFVAQFKDAKYPFDLDGSDVVNCTGDVSEDLNLNGSSFELLPDKNYPRMTDIHCEICWTSDKCFTKKTVLIIKDQPTLEMKIELPTSDVYKITDELPEFQACIRWSDQNHCDPKLQALAKVNCDLVNVTGGITSGQYSVKCATEKVNIRQVFQVKIYNVSDVSISCVPSPLILDKGRRQTVRLCGHPEALNSIEESLPAISCKSLPDGLPFTNGKVIIEPKRIYSQYYVVYCENATDGPVHIFIEEVPFIRHTESSLRPIDVSAYRSII</sequence>
<feature type="chain" id="PRO_5020027380" evidence="1">
    <location>
        <begin position="25"/>
        <end position="567"/>
    </location>
</feature>
<dbReference type="Proteomes" id="UP000230066">
    <property type="component" value="Unassembled WGS sequence"/>
</dbReference>
<protein>
    <submittedName>
        <fullName evidence="2">Uncharacterized protein</fullName>
    </submittedName>
</protein>
<evidence type="ECO:0000256" key="1">
    <source>
        <dbReference type="SAM" id="SignalP"/>
    </source>
</evidence>
<reference evidence="2" key="1">
    <citation type="submission" date="2019-03" db="EMBL/GenBank/DDBJ databases">
        <title>Improved annotation for the trematode Fasciola hepatica.</title>
        <authorList>
            <person name="Choi Y.-J."/>
            <person name="Martin J."/>
            <person name="Mitreva M."/>
        </authorList>
    </citation>
    <scope>NUCLEOTIDE SEQUENCE [LARGE SCALE GENOMIC DNA]</scope>
</reference>
<feature type="signal peptide" evidence="1">
    <location>
        <begin position="1"/>
        <end position="24"/>
    </location>
</feature>
<organism evidence="2 3">
    <name type="scientific">Fasciola hepatica</name>
    <name type="common">Liver fluke</name>
    <dbReference type="NCBI Taxonomy" id="6192"/>
    <lineage>
        <taxon>Eukaryota</taxon>
        <taxon>Metazoa</taxon>
        <taxon>Spiralia</taxon>
        <taxon>Lophotrochozoa</taxon>
        <taxon>Platyhelminthes</taxon>
        <taxon>Trematoda</taxon>
        <taxon>Digenea</taxon>
        <taxon>Plagiorchiida</taxon>
        <taxon>Echinostomata</taxon>
        <taxon>Echinostomatoidea</taxon>
        <taxon>Fasciolidae</taxon>
        <taxon>Fasciola</taxon>
    </lineage>
</organism>
<dbReference type="AlphaFoldDB" id="A0A4E0QWJ2"/>
<proteinExistence type="predicted"/>
<keyword evidence="1" id="KW-0732">Signal</keyword>
<evidence type="ECO:0000313" key="2">
    <source>
        <dbReference type="EMBL" id="THD19399.1"/>
    </source>
</evidence>
<keyword evidence="3" id="KW-1185">Reference proteome</keyword>
<gene>
    <name evidence="2" type="ORF">D915_009917</name>
</gene>
<comment type="caution">
    <text evidence="2">The sequence shown here is derived from an EMBL/GenBank/DDBJ whole genome shotgun (WGS) entry which is preliminary data.</text>
</comment>
<dbReference type="EMBL" id="JXXN02006514">
    <property type="protein sequence ID" value="THD19399.1"/>
    <property type="molecule type" value="Genomic_DNA"/>
</dbReference>